<evidence type="ECO:0000313" key="6">
    <source>
        <dbReference type="Proteomes" id="UP000186040"/>
    </source>
</evidence>
<dbReference type="CDD" id="cd02933">
    <property type="entry name" value="OYE_like_FMN"/>
    <property type="match status" value="1"/>
</dbReference>
<dbReference type="Proteomes" id="UP000186040">
    <property type="component" value="Unassembled WGS sequence"/>
</dbReference>
<dbReference type="OrthoDB" id="3169239at2"/>
<dbReference type="SUPFAM" id="SSF51395">
    <property type="entry name" value="FMN-linked oxidoreductases"/>
    <property type="match status" value="1"/>
</dbReference>
<dbReference type="InterPro" id="IPR045247">
    <property type="entry name" value="Oye-like"/>
</dbReference>
<dbReference type="PANTHER" id="PTHR22893">
    <property type="entry name" value="NADH OXIDOREDUCTASE-RELATED"/>
    <property type="match status" value="1"/>
</dbReference>
<dbReference type="InterPro" id="IPR013785">
    <property type="entry name" value="Aldolase_TIM"/>
</dbReference>
<keyword evidence="3" id="KW-0560">Oxidoreductase</keyword>
<feature type="domain" description="NADH:flavin oxidoreductase/NADH oxidase N-terminal" evidence="4">
    <location>
        <begin position="5"/>
        <end position="331"/>
    </location>
</feature>
<dbReference type="FunFam" id="3.20.20.70:FF:000059">
    <property type="entry name" value="N-ethylmaleimide reductase, FMN-linked"/>
    <property type="match status" value="1"/>
</dbReference>
<dbReference type="PANTHER" id="PTHR22893:SF91">
    <property type="entry name" value="NADPH DEHYDROGENASE 2-RELATED"/>
    <property type="match status" value="1"/>
</dbReference>
<dbReference type="Pfam" id="PF00724">
    <property type="entry name" value="Oxidored_FMN"/>
    <property type="match status" value="1"/>
</dbReference>
<dbReference type="GO" id="GO:0010181">
    <property type="term" value="F:FMN binding"/>
    <property type="evidence" value="ECO:0007669"/>
    <property type="project" value="InterPro"/>
</dbReference>
<comment type="similarity">
    <text evidence="2">Belongs to the NADH:flavin oxidoreductase/NADH oxidase family.</text>
</comment>
<gene>
    <name evidence="5" type="ORF">BJP25_21965</name>
</gene>
<dbReference type="EMBL" id="MKQR01000016">
    <property type="protein sequence ID" value="OLR92692.1"/>
    <property type="molecule type" value="Genomic_DNA"/>
</dbReference>
<sequence length="358" mass="38215">MTSMFDSYQMAGLRLPNRIVMAPMSRIRSNPEGLATPSTATYYAQRATAGLIVSEGVQPSKQGQSNPSSPGLHDDAQVEAWKPVTAAVHANGGRIFAQIMHGGRVAHPDTAGAHPVAPSAVALGAEVFTPSGLQPAPEPRALTTAEVPAEARSYADAARRAVAAGFDGVELHGANGYLIQQFLSSNANLRTDRYGGTTANRIRFAVEAVEATADAIGPDRVGIRLSPGGQVWNVVEEDVLTLYTALFEALAPLGLAYVHVLETADEDVLIALRKAWPTTFILNPGGQIAPTPGTKERGEHWLAQGADLISYGRPFLANPDLVERFRTNLPLAEAPKETWYQGGDRGYIDYPSYAHPAR</sequence>
<protein>
    <submittedName>
        <fullName evidence="5">Alkene reductase</fullName>
    </submittedName>
</protein>
<evidence type="ECO:0000259" key="4">
    <source>
        <dbReference type="Pfam" id="PF00724"/>
    </source>
</evidence>
<comment type="caution">
    <text evidence="5">The sequence shown here is derived from an EMBL/GenBank/DDBJ whole genome shotgun (WGS) entry which is preliminary data.</text>
</comment>
<accession>A0A1Q9LKY0</accession>
<evidence type="ECO:0000256" key="3">
    <source>
        <dbReference type="ARBA" id="ARBA00023002"/>
    </source>
</evidence>
<proteinExistence type="inferred from homology"/>
<dbReference type="Gene3D" id="3.20.20.70">
    <property type="entry name" value="Aldolase class I"/>
    <property type="match status" value="1"/>
</dbReference>
<dbReference type="InterPro" id="IPR001155">
    <property type="entry name" value="OxRdtase_FMN_N"/>
</dbReference>
<evidence type="ECO:0000313" key="5">
    <source>
        <dbReference type="EMBL" id="OLR92692.1"/>
    </source>
</evidence>
<comment type="cofactor">
    <cofactor evidence="1">
        <name>FMN</name>
        <dbReference type="ChEBI" id="CHEBI:58210"/>
    </cofactor>
</comment>
<dbReference type="GO" id="GO:0016628">
    <property type="term" value="F:oxidoreductase activity, acting on the CH-CH group of donors, NAD or NADP as acceptor"/>
    <property type="evidence" value="ECO:0007669"/>
    <property type="project" value="UniProtKB-ARBA"/>
</dbReference>
<evidence type="ECO:0000256" key="1">
    <source>
        <dbReference type="ARBA" id="ARBA00001917"/>
    </source>
</evidence>
<dbReference type="GO" id="GO:0005829">
    <property type="term" value="C:cytosol"/>
    <property type="evidence" value="ECO:0007669"/>
    <property type="project" value="UniProtKB-ARBA"/>
</dbReference>
<keyword evidence="6" id="KW-1185">Reference proteome</keyword>
<reference evidence="5 6" key="1">
    <citation type="submission" date="2016-10" db="EMBL/GenBank/DDBJ databases">
        <title>The Draft Genome Sequence of Actinokineospora bangkokensis 44EHWT reveals the biosynthetic pathway of antifungal compounds Thailandins with unusual extender unit butylmalonyl-CoA.</title>
        <authorList>
            <person name="Greule A."/>
            <person name="Intra B."/>
            <person name="Flemming S."/>
            <person name="Rommel M.G."/>
            <person name="Panbangred W."/>
            <person name="Bechthold A."/>
        </authorList>
    </citation>
    <scope>NUCLEOTIDE SEQUENCE [LARGE SCALE GENOMIC DNA]</scope>
    <source>
        <strain evidence="5 6">44EHW</strain>
    </source>
</reference>
<organism evidence="5 6">
    <name type="scientific">Actinokineospora bangkokensis</name>
    <dbReference type="NCBI Taxonomy" id="1193682"/>
    <lineage>
        <taxon>Bacteria</taxon>
        <taxon>Bacillati</taxon>
        <taxon>Actinomycetota</taxon>
        <taxon>Actinomycetes</taxon>
        <taxon>Pseudonocardiales</taxon>
        <taxon>Pseudonocardiaceae</taxon>
        <taxon>Actinokineospora</taxon>
    </lineage>
</organism>
<dbReference type="STRING" id="1193682.BJP25_21965"/>
<evidence type="ECO:0000256" key="2">
    <source>
        <dbReference type="ARBA" id="ARBA00005979"/>
    </source>
</evidence>
<dbReference type="AlphaFoldDB" id="A0A1Q9LKY0"/>
<name>A0A1Q9LKY0_9PSEU</name>